<dbReference type="Proteomes" id="UP000799302">
    <property type="component" value="Unassembled WGS sequence"/>
</dbReference>
<dbReference type="PANTHER" id="PTHR33337:SF40">
    <property type="entry name" value="CENP-V_GFA DOMAIN-CONTAINING PROTEIN-RELATED"/>
    <property type="match status" value="1"/>
</dbReference>
<proteinExistence type="inferred from homology"/>
<protein>
    <recommendedName>
        <fullName evidence="5">CENP-V/GFA domain-containing protein</fullName>
    </recommendedName>
</protein>
<evidence type="ECO:0000313" key="7">
    <source>
        <dbReference type="Proteomes" id="UP000799302"/>
    </source>
</evidence>
<evidence type="ECO:0000256" key="1">
    <source>
        <dbReference type="ARBA" id="ARBA00005495"/>
    </source>
</evidence>
<dbReference type="PROSITE" id="PS51891">
    <property type="entry name" value="CENP_V_GFA"/>
    <property type="match status" value="1"/>
</dbReference>
<dbReference type="EMBL" id="MU004232">
    <property type="protein sequence ID" value="KAF2671703.1"/>
    <property type="molecule type" value="Genomic_DNA"/>
</dbReference>
<reference evidence="6" key="1">
    <citation type="journal article" date="2020" name="Stud. Mycol.">
        <title>101 Dothideomycetes genomes: a test case for predicting lifestyles and emergence of pathogens.</title>
        <authorList>
            <person name="Haridas S."/>
            <person name="Albert R."/>
            <person name="Binder M."/>
            <person name="Bloem J."/>
            <person name="Labutti K."/>
            <person name="Salamov A."/>
            <person name="Andreopoulos B."/>
            <person name="Baker S."/>
            <person name="Barry K."/>
            <person name="Bills G."/>
            <person name="Bluhm B."/>
            <person name="Cannon C."/>
            <person name="Castanera R."/>
            <person name="Culley D."/>
            <person name="Daum C."/>
            <person name="Ezra D."/>
            <person name="Gonzalez J."/>
            <person name="Henrissat B."/>
            <person name="Kuo A."/>
            <person name="Liang C."/>
            <person name="Lipzen A."/>
            <person name="Lutzoni F."/>
            <person name="Magnuson J."/>
            <person name="Mondo S."/>
            <person name="Nolan M."/>
            <person name="Ohm R."/>
            <person name="Pangilinan J."/>
            <person name="Park H.-J."/>
            <person name="Ramirez L."/>
            <person name="Alfaro M."/>
            <person name="Sun H."/>
            <person name="Tritt A."/>
            <person name="Yoshinaga Y."/>
            <person name="Zwiers L.-H."/>
            <person name="Turgeon B."/>
            <person name="Goodwin S."/>
            <person name="Spatafora J."/>
            <person name="Crous P."/>
            <person name="Grigoriev I."/>
        </authorList>
    </citation>
    <scope>NUCLEOTIDE SEQUENCE</scope>
    <source>
        <strain evidence="6">CBS 115976</strain>
    </source>
</reference>
<evidence type="ECO:0000313" key="6">
    <source>
        <dbReference type="EMBL" id="KAF2671703.1"/>
    </source>
</evidence>
<keyword evidence="7" id="KW-1185">Reference proteome</keyword>
<comment type="similarity">
    <text evidence="1">Belongs to the Gfa family.</text>
</comment>
<sequence length="196" mass="21482">MTSTSTSTIVTGGCACEKVRYSIVFPAETQWPLENNGTCQCTTCRKWTGALLPQSISVPTASIDPPFSTQPSYTQWASSNSAKRGFCSTCGSSLTFTYDADPDSTEIHVGSIDEHILLGAKNGEEYHGEHGTKATRKDGGIGKLLTRTDRSSNIWWENAIEGVTDDRPGLKFWRERSDGTGFETLEELNLTRSRSK</sequence>
<gene>
    <name evidence="6" type="ORF">BT63DRAFT_476573</name>
</gene>
<evidence type="ECO:0000256" key="4">
    <source>
        <dbReference type="ARBA" id="ARBA00023239"/>
    </source>
</evidence>
<dbReference type="InterPro" id="IPR006913">
    <property type="entry name" value="CENP-V/GFA"/>
</dbReference>
<dbReference type="GO" id="GO:0016846">
    <property type="term" value="F:carbon-sulfur lyase activity"/>
    <property type="evidence" value="ECO:0007669"/>
    <property type="project" value="InterPro"/>
</dbReference>
<evidence type="ECO:0000256" key="2">
    <source>
        <dbReference type="ARBA" id="ARBA00022723"/>
    </source>
</evidence>
<evidence type="ECO:0000256" key="3">
    <source>
        <dbReference type="ARBA" id="ARBA00022833"/>
    </source>
</evidence>
<dbReference type="AlphaFoldDB" id="A0A6A6UJP5"/>
<dbReference type="Pfam" id="PF04828">
    <property type="entry name" value="GFA"/>
    <property type="match status" value="1"/>
</dbReference>
<name>A0A6A6UJP5_9PEZI</name>
<dbReference type="Gene3D" id="3.90.1590.10">
    <property type="entry name" value="glutathione-dependent formaldehyde- activating enzyme (gfa)"/>
    <property type="match status" value="1"/>
</dbReference>
<evidence type="ECO:0000259" key="5">
    <source>
        <dbReference type="PROSITE" id="PS51891"/>
    </source>
</evidence>
<dbReference type="GO" id="GO:0046872">
    <property type="term" value="F:metal ion binding"/>
    <property type="evidence" value="ECO:0007669"/>
    <property type="project" value="UniProtKB-KW"/>
</dbReference>
<keyword evidence="4" id="KW-0456">Lyase</keyword>
<dbReference type="SUPFAM" id="SSF51316">
    <property type="entry name" value="Mss4-like"/>
    <property type="match status" value="1"/>
</dbReference>
<dbReference type="OrthoDB" id="6329284at2759"/>
<accession>A0A6A6UJP5</accession>
<keyword evidence="3" id="KW-0862">Zinc</keyword>
<organism evidence="6 7">
    <name type="scientific">Microthyrium microscopicum</name>
    <dbReference type="NCBI Taxonomy" id="703497"/>
    <lineage>
        <taxon>Eukaryota</taxon>
        <taxon>Fungi</taxon>
        <taxon>Dikarya</taxon>
        <taxon>Ascomycota</taxon>
        <taxon>Pezizomycotina</taxon>
        <taxon>Dothideomycetes</taxon>
        <taxon>Dothideomycetes incertae sedis</taxon>
        <taxon>Microthyriales</taxon>
        <taxon>Microthyriaceae</taxon>
        <taxon>Microthyrium</taxon>
    </lineage>
</organism>
<keyword evidence="2" id="KW-0479">Metal-binding</keyword>
<dbReference type="InterPro" id="IPR011057">
    <property type="entry name" value="Mss4-like_sf"/>
</dbReference>
<dbReference type="PANTHER" id="PTHR33337">
    <property type="entry name" value="GFA DOMAIN-CONTAINING PROTEIN"/>
    <property type="match status" value="1"/>
</dbReference>
<feature type="domain" description="CENP-V/GFA" evidence="5">
    <location>
        <begin position="10"/>
        <end position="127"/>
    </location>
</feature>